<keyword evidence="4" id="KW-1185">Reference proteome</keyword>
<proteinExistence type="predicted"/>
<feature type="chain" id="PRO_5043797184" evidence="2">
    <location>
        <begin position="22"/>
        <end position="110"/>
    </location>
</feature>
<feature type="region of interest" description="Disordered" evidence="1">
    <location>
        <begin position="90"/>
        <end position="110"/>
    </location>
</feature>
<gene>
    <name evidence="3" type="ORF">MNOR_LOCUS36779</name>
</gene>
<evidence type="ECO:0000313" key="4">
    <source>
        <dbReference type="Proteomes" id="UP001497623"/>
    </source>
</evidence>
<feature type="signal peptide" evidence="2">
    <location>
        <begin position="1"/>
        <end position="21"/>
    </location>
</feature>
<dbReference type="Proteomes" id="UP001497623">
    <property type="component" value="Unassembled WGS sequence"/>
</dbReference>
<protein>
    <submittedName>
        <fullName evidence="3">Uncharacterized protein</fullName>
    </submittedName>
</protein>
<dbReference type="AlphaFoldDB" id="A0AAV2SJ92"/>
<evidence type="ECO:0000256" key="2">
    <source>
        <dbReference type="SAM" id="SignalP"/>
    </source>
</evidence>
<dbReference type="EMBL" id="CAXKWB010069155">
    <property type="protein sequence ID" value="CAL4192902.1"/>
    <property type="molecule type" value="Genomic_DNA"/>
</dbReference>
<organism evidence="3 4">
    <name type="scientific">Meganyctiphanes norvegica</name>
    <name type="common">Northern krill</name>
    <name type="synonym">Thysanopoda norvegica</name>
    <dbReference type="NCBI Taxonomy" id="48144"/>
    <lineage>
        <taxon>Eukaryota</taxon>
        <taxon>Metazoa</taxon>
        <taxon>Ecdysozoa</taxon>
        <taxon>Arthropoda</taxon>
        <taxon>Crustacea</taxon>
        <taxon>Multicrustacea</taxon>
        <taxon>Malacostraca</taxon>
        <taxon>Eumalacostraca</taxon>
        <taxon>Eucarida</taxon>
        <taxon>Euphausiacea</taxon>
        <taxon>Euphausiidae</taxon>
        <taxon>Meganyctiphanes</taxon>
    </lineage>
</organism>
<accession>A0AAV2SJ92</accession>
<keyword evidence="2" id="KW-0732">Signal</keyword>
<reference evidence="3 4" key="1">
    <citation type="submission" date="2024-05" db="EMBL/GenBank/DDBJ databases">
        <authorList>
            <person name="Wallberg A."/>
        </authorList>
    </citation>
    <scope>NUCLEOTIDE SEQUENCE [LARGE SCALE GENOMIC DNA]</scope>
</reference>
<name>A0AAV2SJ92_MEGNR</name>
<evidence type="ECO:0000256" key="1">
    <source>
        <dbReference type="SAM" id="MobiDB-lite"/>
    </source>
</evidence>
<comment type="caution">
    <text evidence="3">The sequence shown here is derived from an EMBL/GenBank/DDBJ whole genome shotgun (WGS) entry which is preliminary data.</text>
</comment>
<sequence length="110" mass="12006">MARCILVQLLVLALASSLSMAQYPQPSYPQTTPYPKPCTPTYVTTTYTQQCNPVYTTVTVPGPPQYHTVYTTVTVPGTPIYQPPVTSFTTVHQPCTQRPTPKPPTGGYGK</sequence>
<evidence type="ECO:0000313" key="3">
    <source>
        <dbReference type="EMBL" id="CAL4192902.1"/>
    </source>
</evidence>